<sequence length="126" mass="13771">MRRRLLRIIGRPYLGLSVITLIGVWTYLGDNVKENLCRIMAMMVLVSIIAKFCPMHDLGPIEKESSALGCFAAFNTPFSNLSGLNSSASSPHTSLSRWIVAIGIDGALRNLDATKLDVGTSSPRYE</sequence>
<dbReference type="EnsemblPlants" id="OGLUM07G23510.1">
    <property type="protein sequence ID" value="OGLUM07G23510.1"/>
    <property type="gene ID" value="OGLUM07G23510"/>
</dbReference>
<dbReference type="Gramene" id="OGLUM07G23510.1">
    <property type="protein sequence ID" value="OGLUM07G23510.1"/>
    <property type="gene ID" value="OGLUM07G23510"/>
</dbReference>
<evidence type="ECO:0000256" key="1">
    <source>
        <dbReference type="SAM" id="Phobius"/>
    </source>
</evidence>
<keyword evidence="1" id="KW-1133">Transmembrane helix</keyword>
<name>A0A0E0AN67_9ORYZ</name>
<keyword evidence="3" id="KW-1185">Reference proteome</keyword>
<dbReference type="AlphaFoldDB" id="A0A0E0AN67"/>
<evidence type="ECO:0000313" key="3">
    <source>
        <dbReference type="Proteomes" id="UP000026961"/>
    </source>
</evidence>
<protein>
    <submittedName>
        <fullName evidence="2">Uncharacterized protein</fullName>
    </submittedName>
</protein>
<keyword evidence="1" id="KW-0472">Membrane</keyword>
<organism evidence="2">
    <name type="scientific">Oryza glumipatula</name>
    <dbReference type="NCBI Taxonomy" id="40148"/>
    <lineage>
        <taxon>Eukaryota</taxon>
        <taxon>Viridiplantae</taxon>
        <taxon>Streptophyta</taxon>
        <taxon>Embryophyta</taxon>
        <taxon>Tracheophyta</taxon>
        <taxon>Spermatophyta</taxon>
        <taxon>Magnoliopsida</taxon>
        <taxon>Liliopsida</taxon>
        <taxon>Poales</taxon>
        <taxon>Poaceae</taxon>
        <taxon>BOP clade</taxon>
        <taxon>Oryzoideae</taxon>
        <taxon>Oryzeae</taxon>
        <taxon>Oryzinae</taxon>
        <taxon>Oryza</taxon>
    </lineage>
</organism>
<accession>A0A0E0AN67</accession>
<evidence type="ECO:0000313" key="2">
    <source>
        <dbReference type="EnsemblPlants" id="OGLUM07G23510.1"/>
    </source>
</evidence>
<dbReference type="Proteomes" id="UP000026961">
    <property type="component" value="Chromosome 7"/>
</dbReference>
<feature type="transmembrane region" description="Helical" evidence="1">
    <location>
        <begin position="12"/>
        <end position="29"/>
    </location>
</feature>
<dbReference type="HOGENOM" id="CLU_1985063_0_0_1"/>
<proteinExistence type="predicted"/>
<keyword evidence="1" id="KW-0812">Transmembrane</keyword>
<dbReference type="eggNOG" id="ENOG502SW56">
    <property type="taxonomic scope" value="Eukaryota"/>
</dbReference>
<reference evidence="2" key="2">
    <citation type="submission" date="2018-05" db="EMBL/GenBank/DDBJ databases">
        <title>OgluRS3 (Oryza glumaepatula Reference Sequence Version 3).</title>
        <authorList>
            <person name="Zhang J."/>
            <person name="Kudrna D."/>
            <person name="Lee S."/>
            <person name="Talag J."/>
            <person name="Welchert J."/>
            <person name="Wing R.A."/>
        </authorList>
    </citation>
    <scope>NUCLEOTIDE SEQUENCE [LARGE SCALE GENOMIC DNA]</scope>
</reference>
<reference evidence="2" key="1">
    <citation type="submission" date="2015-04" db="UniProtKB">
        <authorList>
            <consortium name="EnsemblPlants"/>
        </authorList>
    </citation>
    <scope>IDENTIFICATION</scope>
</reference>